<gene>
    <name evidence="1" type="ORF">CB4_03148</name>
</gene>
<dbReference type="EMBL" id="AP017312">
    <property type="protein sequence ID" value="BAU28971.1"/>
    <property type="molecule type" value="Genomic_DNA"/>
</dbReference>
<dbReference type="AlphaFoldDB" id="A0A0U4WKH7"/>
<dbReference type="RefSeq" id="WP_096466660.1">
    <property type="nucleotide sequence ID" value="NZ_AP017312.1"/>
</dbReference>
<accession>A0A0U4WKH7</accession>
<proteinExistence type="predicted"/>
<dbReference type="InterPro" id="IPR043733">
    <property type="entry name" value="DUF5677"/>
</dbReference>
<dbReference type="Pfam" id="PF18928">
    <property type="entry name" value="DUF5677"/>
    <property type="match status" value="1"/>
</dbReference>
<reference evidence="1 2" key="1">
    <citation type="submission" date="2015-12" db="EMBL/GenBank/DDBJ databases">
        <title>Genome sequence of Aneurinibacillus soli.</title>
        <authorList>
            <person name="Lee J.S."/>
            <person name="Lee K.C."/>
            <person name="Kim K.K."/>
            <person name="Lee B.W."/>
        </authorList>
    </citation>
    <scope>NUCLEOTIDE SEQUENCE [LARGE SCALE GENOMIC DNA]</scope>
    <source>
        <strain evidence="1 2">CB4</strain>
    </source>
</reference>
<dbReference type="Proteomes" id="UP000217696">
    <property type="component" value="Chromosome"/>
</dbReference>
<keyword evidence="2" id="KW-1185">Reference proteome</keyword>
<protein>
    <submittedName>
        <fullName evidence="1">Uncharacterized protein</fullName>
    </submittedName>
</protein>
<evidence type="ECO:0000313" key="1">
    <source>
        <dbReference type="EMBL" id="BAU28971.1"/>
    </source>
</evidence>
<sequence>MRNEVTAQDIIRKNQNYHGNMQLTRSINKECIKLQKKIIKDKYSLKEDVILRFFVNLYKGYRSFQTLLFEEKTYIDSTVIARRIIELFIRFEYIAKYDLYKEYDKYKHVEAASMFRAMLEAYSVEIASESDWWSNRREIVKRNKEVKNELSREKYRQYGFNEKGEFPKIDEMAHRTNLTFLYKISYGLWSNSVHGSSLIESVLKDSNNGQVLYCFEKDSDAIGDQMYLRVLQTVNYCVCSFLKRMINLLDLDESSFKEFMRIHYWFFYYDSYTGRLSTNHDFANSMIRVFSEEEIEDIKFDDINDKKYFNTQKEDFNKKKNNQYYSLEDLIKSKEDELESLSNRY</sequence>
<evidence type="ECO:0000313" key="2">
    <source>
        <dbReference type="Proteomes" id="UP000217696"/>
    </source>
</evidence>
<name>A0A0U4WKH7_9BACL</name>
<dbReference type="KEGG" id="asoc:CB4_03148"/>
<organism evidence="1 2">
    <name type="scientific">Aneurinibacillus soli</name>
    <dbReference type="NCBI Taxonomy" id="1500254"/>
    <lineage>
        <taxon>Bacteria</taxon>
        <taxon>Bacillati</taxon>
        <taxon>Bacillota</taxon>
        <taxon>Bacilli</taxon>
        <taxon>Bacillales</taxon>
        <taxon>Paenibacillaceae</taxon>
        <taxon>Aneurinibacillus group</taxon>
        <taxon>Aneurinibacillus</taxon>
    </lineage>
</organism>